<sequence>MAHVKKKVVLVGVNSSIASLYSLEWTLDHLIVPIESQFKIVLVHVKTPAMSVLRFAGPGAGDMHTMVEANLRKSAAAIMDRAKELCQKRSISDYVVEVGEGDARNVLCQAVEKHRADILVVGSQGYGKLKRTILGSVSDYCAHHAHCSVLVIKKPKLTKKH</sequence>
<evidence type="ECO:0000313" key="2">
    <source>
        <dbReference type="Proteomes" id="UP001234297"/>
    </source>
</evidence>
<evidence type="ECO:0000313" key="1">
    <source>
        <dbReference type="EMBL" id="KAJ8634348.1"/>
    </source>
</evidence>
<name>A0ACC2LMF7_PERAE</name>
<comment type="caution">
    <text evidence="1">The sequence shown here is derived from an EMBL/GenBank/DDBJ whole genome shotgun (WGS) entry which is preliminary data.</text>
</comment>
<dbReference type="EMBL" id="CM056816">
    <property type="protein sequence ID" value="KAJ8634348.1"/>
    <property type="molecule type" value="Genomic_DNA"/>
</dbReference>
<proteinExistence type="predicted"/>
<accession>A0ACC2LMF7</accession>
<keyword evidence="2" id="KW-1185">Reference proteome</keyword>
<organism evidence="1 2">
    <name type="scientific">Persea americana</name>
    <name type="common">Avocado</name>
    <dbReference type="NCBI Taxonomy" id="3435"/>
    <lineage>
        <taxon>Eukaryota</taxon>
        <taxon>Viridiplantae</taxon>
        <taxon>Streptophyta</taxon>
        <taxon>Embryophyta</taxon>
        <taxon>Tracheophyta</taxon>
        <taxon>Spermatophyta</taxon>
        <taxon>Magnoliopsida</taxon>
        <taxon>Magnoliidae</taxon>
        <taxon>Laurales</taxon>
        <taxon>Lauraceae</taxon>
        <taxon>Persea</taxon>
    </lineage>
</organism>
<protein>
    <submittedName>
        <fullName evidence="1">Uncharacterized protein</fullName>
    </submittedName>
</protein>
<reference evidence="1 2" key="1">
    <citation type="journal article" date="2022" name="Hortic Res">
        <title>A haplotype resolved chromosomal level avocado genome allows analysis of novel avocado genes.</title>
        <authorList>
            <person name="Nath O."/>
            <person name="Fletcher S.J."/>
            <person name="Hayward A."/>
            <person name="Shaw L.M."/>
            <person name="Masouleh A.K."/>
            <person name="Furtado A."/>
            <person name="Henry R.J."/>
            <person name="Mitter N."/>
        </authorList>
    </citation>
    <scope>NUCLEOTIDE SEQUENCE [LARGE SCALE GENOMIC DNA]</scope>
    <source>
        <strain evidence="2">cv. Hass</strain>
    </source>
</reference>
<gene>
    <name evidence="1" type="ORF">MRB53_027684</name>
</gene>
<dbReference type="Proteomes" id="UP001234297">
    <property type="component" value="Chromosome 8"/>
</dbReference>